<name>N8ZUN6_ACIVR</name>
<protein>
    <submittedName>
        <fullName evidence="1">Uncharacterized protein</fullName>
    </submittedName>
</protein>
<evidence type="ECO:0000313" key="1">
    <source>
        <dbReference type="EMBL" id="ENV37479.1"/>
    </source>
</evidence>
<accession>N8ZUN6</accession>
<dbReference type="RefSeq" id="WP_004878930.1">
    <property type="nucleotide sequence ID" value="NZ_AKIQ01000062.1"/>
</dbReference>
<organism evidence="1 2">
    <name type="scientific">Acinetobacter venetianus (strain ATCC 31012 / DSM 23050 / BCRC 14357 / CCUG 45561 / CIP 110063 / KCTC 2702 / LMG 19082 / RAG-1)</name>
    <dbReference type="NCBI Taxonomy" id="1191460"/>
    <lineage>
        <taxon>Bacteria</taxon>
        <taxon>Pseudomonadati</taxon>
        <taxon>Pseudomonadota</taxon>
        <taxon>Gammaproteobacteria</taxon>
        <taxon>Moraxellales</taxon>
        <taxon>Moraxellaceae</taxon>
        <taxon>Acinetobacter</taxon>
    </lineage>
</organism>
<keyword evidence="2" id="KW-1185">Reference proteome</keyword>
<dbReference type="HOGENOM" id="CLU_2140460_0_0_6"/>
<sequence length="112" mass="13065">MTTKLVCYGGHSKYMSDELNRTEAYTLSVVEHVLGSNQFFVEESKDNYTEELINKLKEENYLISENLFTRLVDDGFAVKSAVFSVDDLHKTINDCKKHTSQEWEILDEKYKK</sequence>
<reference evidence="1 2" key="1">
    <citation type="submission" date="2013-02" db="EMBL/GenBank/DDBJ databases">
        <title>The Genome Sequence of Acinetobacter venetianus CIP 110063.</title>
        <authorList>
            <consortium name="The Broad Institute Genome Sequencing Platform"/>
            <consortium name="The Broad Institute Genome Sequencing Center for Infectious Disease"/>
            <person name="Cerqueira G."/>
            <person name="Feldgarden M."/>
            <person name="Courvalin P."/>
            <person name="Perichon B."/>
            <person name="Grillot-Courvalin C."/>
            <person name="Clermont D."/>
            <person name="Rocha E."/>
            <person name="Yoon E.-J."/>
            <person name="Nemec A."/>
            <person name="Walker B."/>
            <person name="Young S.K."/>
            <person name="Zeng Q."/>
            <person name="Gargeya S."/>
            <person name="Fitzgerald M."/>
            <person name="Haas B."/>
            <person name="Abouelleil A."/>
            <person name="Alvarado L."/>
            <person name="Arachchi H.M."/>
            <person name="Berlin A.M."/>
            <person name="Chapman S.B."/>
            <person name="Dewar J."/>
            <person name="Goldberg J."/>
            <person name="Griggs A."/>
            <person name="Gujja S."/>
            <person name="Hansen M."/>
            <person name="Howarth C."/>
            <person name="Imamovic A."/>
            <person name="Larimer J."/>
            <person name="McCowan C."/>
            <person name="Murphy C."/>
            <person name="Neiman D."/>
            <person name="Pearson M."/>
            <person name="Priest M."/>
            <person name="Roberts A."/>
            <person name="Saif S."/>
            <person name="Shea T."/>
            <person name="Sisk P."/>
            <person name="Sykes S."/>
            <person name="Wortman J."/>
            <person name="Nusbaum C."/>
            <person name="Birren B."/>
        </authorList>
    </citation>
    <scope>NUCLEOTIDE SEQUENCE [LARGE SCALE GENOMIC DNA]</scope>
    <source>
        <strain evidence="2">ATCC 31012 / DSM 23050 / BCRC 14357 / CCUG 45561 / CIP 110063 / KCTC 2702 / LMG 19082 / RAG-1</strain>
    </source>
</reference>
<dbReference type="AlphaFoldDB" id="N8ZUN6"/>
<dbReference type="Proteomes" id="UP000018445">
    <property type="component" value="Unassembled WGS sequence"/>
</dbReference>
<evidence type="ECO:0000313" key="2">
    <source>
        <dbReference type="Proteomes" id="UP000018445"/>
    </source>
</evidence>
<gene>
    <name evidence="1" type="ORF">F959_01602</name>
</gene>
<comment type="caution">
    <text evidence="1">The sequence shown here is derived from an EMBL/GenBank/DDBJ whole genome shotgun (WGS) entry which is preliminary data.</text>
</comment>
<proteinExistence type="predicted"/>
<dbReference type="PATRIC" id="fig|1191460.12.peg.1588"/>
<dbReference type="EMBL" id="APPO01000011">
    <property type="protein sequence ID" value="ENV37479.1"/>
    <property type="molecule type" value="Genomic_DNA"/>
</dbReference>
<dbReference type="GeneID" id="58194482"/>